<dbReference type="EMBL" id="RXMA01000022">
    <property type="protein sequence ID" value="RTR16875.1"/>
    <property type="molecule type" value="Genomic_DNA"/>
</dbReference>
<organism evidence="2 3">
    <name type="scientific">Azospirillum griseum</name>
    <dbReference type="NCBI Taxonomy" id="2496639"/>
    <lineage>
        <taxon>Bacteria</taxon>
        <taxon>Pseudomonadati</taxon>
        <taxon>Pseudomonadota</taxon>
        <taxon>Alphaproteobacteria</taxon>
        <taxon>Rhodospirillales</taxon>
        <taxon>Azospirillaceae</taxon>
        <taxon>Azospirillum</taxon>
    </lineage>
</organism>
<keyword evidence="1" id="KW-0456">Lyase</keyword>
<dbReference type="SMART" id="SM01130">
    <property type="entry name" value="DHDPS"/>
    <property type="match status" value="1"/>
</dbReference>
<reference evidence="2 3" key="1">
    <citation type="submission" date="2018-12" db="EMBL/GenBank/DDBJ databases">
        <authorList>
            <person name="Yang Y."/>
        </authorList>
    </citation>
    <scope>NUCLEOTIDE SEQUENCE [LARGE SCALE GENOMIC DNA]</scope>
    <source>
        <strain evidence="2 3">L-25-5w-1</strain>
    </source>
</reference>
<dbReference type="OrthoDB" id="9778880at2"/>
<accession>A0A3S0K2K8</accession>
<dbReference type="SUPFAM" id="SSF51569">
    <property type="entry name" value="Aldolase"/>
    <property type="match status" value="1"/>
</dbReference>
<evidence type="ECO:0000313" key="3">
    <source>
        <dbReference type="Proteomes" id="UP000277007"/>
    </source>
</evidence>
<dbReference type="Pfam" id="PF00701">
    <property type="entry name" value="DHDPS"/>
    <property type="match status" value="1"/>
</dbReference>
<dbReference type="GO" id="GO:0016829">
    <property type="term" value="F:lyase activity"/>
    <property type="evidence" value="ECO:0007669"/>
    <property type="project" value="UniProtKB-KW"/>
</dbReference>
<dbReference type="InterPro" id="IPR013785">
    <property type="entry name" value="Aldolase_TIM"/>
</dbReference>
<dbReference type="CDD" id="cd00408">
    <property type="entry name" value="DHDPS-like"/>
    <property type="match status" value="1"/>
</dbReference>
<keyword evidence="3" id="KW-1185">Reference proteome</keyword>
<gene>
    <name evidence="2" type="ORF">EJ903_19330</name>
</gene>
<dbReference type="Gene3D" id="3.20.20.70">
    <property type="entry name" value="Aldolase class I"/>
    <property type="match status" value="1"/>
</dbReference>
<dbReference type="RefSeq" id="WP_126618513.1">
    <property type="nucleotide sequence ID" value="NZ_JBHUCY010000050.1"/>
</dbReference>
<sequence length="309" mass="33098">MKTTAVTRADLARSVIAVPPLARNADLSLNAEENRKLVRHLEQGGVSTLLYGGNANLYNTSVGEFPELLAMLREIAGPDTWMIPSLGPDYGKAMDQAAILREFDFPTAMMLPMSFGATPAGVATAIARVADRAQRPLTAYVKSDHYIAPESLAALVRDGAICSIKYAVVRDNPAHDEYLTRILDAVDKTYVVSGIGERPVLDHLPKFGLAGFTSGSICVAPRLSMAILRALKAGDVDRAAALREQYLPLEDLRDGSSPIRVLHEAVTLSGVADMGPMLPMFSNIDDPDLLARIRTAAQALLAADQAFAG</sequence>
<evidence type="ECO:0000313" key="2">
    <source>
        <dbReference type="EMBL" id="RTR16875.1"/>
    </source>
</evidence>
<evidence type="ECO:0000256" key="1">
    <source>
        <dbReference type="ARBA" id="ARBA00023239"/>
    </source>
</evidence>
<proteinExistence type="predicted"/>
<dbReference type="InterPro" id="IPR002220">
    <property type="entry name" value="DapA-like"/>
</dbReference>
<dbReference type="AlphaFoldDB" id="A0A3S0K2K8"/>
<protein>
    <submittedName>
        <fullName evidence="2">Dihydrodipicolinate synthase family protein</fullName>
    </submittedName>
</protein>
<dbReference type="Proteomes" id="UP000277007">
    <property type="component" value="Unassembled WGS sequence"/>
</dbReference>
<name>A0A3S0K2K8_9PROT</name>
<comment type="caution">
    <text evidence="2">The sequence shown here is derived from an EMBL/GenBank/DDBJ whole genome shotgun (WGS) entry which is preliminary data.</text>
</comment>